<evidence type="ECO:0000259" key="13">
    <source>
        <dbReference type="PROSITE" id="PS50885"/>
    </source>
</evidence>
<feature type="transmembrane region" description="Helical" evidence="11">
    <location>
        <begin position="20"/>
        <end position="40"/>
    </location>
</feature>
<gene>
    <name evidence="14" type="ORF">SAMN05216537_11515</name>
</gene>
<keyword evidence="7 9" id="KW-0807">Transducer</keyword>
<evidence type="ECO:0000256" key="6">
    <source>
        <dbReference type="ARBA" id="ARBA00023136"/>
    </source>
</evidence>
<feature type="compositionally biased region" description="Low complexity" evidence="10">
    <location>
        <begin position="627"/>
        <end position="644"/>
    </location>
</feature>
<evidence type="ECO:0000256" key="5">
    <source>
        <dbReference type="ARBA" id="ARBA00022989"/>
    </source>
</evidence>
<feature type="region of interest" description="Disordered" evidence="10">
    <location>
        <begin position="625"/>
        <end position="644"/>
    </location>
</feature>
<dbReference type="STRING" id="1410661.GCA_000702205_00160"/>
<evidence type="ECO:0000313" key="15">
    <source>
        <dbReference type="Proteomes" id="UP000236726"/>
    </source>
</evidence>
<evidence type="ECO:0000256" key="11">
    <source>
        <dbReference type="SAM" id="Phobius"/>
    </source>
</evidence>
<keyword evidence="15" id="KW-1185">Reference proteome</keyword>
<feature type="transmembrane region" description="Helical" evidence="11">
    <location>
        <begin position="299"/>
        <end position="324"/>
    </location>
</feature>
<evidence type="ECO:0000256" key="4">
    <source>
        <dbReference type="ARBA" id="ARBA00022692"/>
    </source>
</evidence>
<dbReference type="RefSeq" id="WP_242969146.1">
    <property type="nucleotide sequence ID" value="NZ_FNUL01000015.1"/>
</dbReference>
<feature type="domain" description="Methyl-accepting transducer" evidence="12">
    <location>
        <begin position="393"/>
        <end position="650"/>
    </location>
</feature>
<evidence type="ECO:0000256" key="10">
    <source>
        <dbReference type="SAM" id="MobiDB-lite"/>
    </source>
</evidence>
<dbReference type="SUPFAM" id="SSF58104">
    <property type="entry name" value="Methyl-accepting chemotaxis protein (MCP) signaling domain"/>
    <property type="match status" value="1"/>
</dbReference>
<evidence type="ECO:0000256" key="3">
    <source>
        <dbReference type="ARBA" id="ARBA00022500"/>
    </source>
</evidence>
<evidence type="ECO:0000256" key="9">
    <source>
        <dbReference type="PROSITE-ProRule" id="PRU00284"/>
    </source>
</evidence>
<proteinExistence type="inferred from homology"/>
<dbReference type="Gene3D" id="1.10.287.950">
    <property type="entry name" value="Methyl-accepting chemotaxis protein"/>
    <property type="match status" value="1"/>
</dbReference>
<dbReference type="SMART" id="SM00304">
    <property type="entry name" value="HAMP"/>
    <property type="match status" value="1"/>
</dbReference>
<dbReference type="SUPFAM" id="SSF103190">
    <property type="entry name" value="Sensory domain-like"/>
    <property type="match status" value="1"/>
</dbReference>
<protein>
    <submittedName>
        <fullName evidence="14">Methyl-accepting chemotaxis sensory transducer with Cache sensor</fullName>
    </submittedName>
</protein>
<organism evidence="14 15">
    <name type="scientific">Lachnospira multipara</name>
    <dbReference type="NCBI Taxonomy" id="28051"/>
    <lineage>
        <taxon>Bacteria</taxon>
        <taxon>Bacillati</taxon>
        <taxon>Bacillota</taxon>
        <taxon>Clostridia</taxon>
        <taxon>Lachnospirales</taxon>
        <taxon>Lachnospiraceae</taxon>
        <taxon>Lachnospira</taxon>
    </lineage>
</organism>
<keyword evidence="6 11" id="KW-0472">Membrane</keyword>
<dbReference type="PROSITE" id="PS50111">
    <property type="entry name" value="CHEMOTAXIS_TRANSDUC_2"/>
    <property type="match status" value="1"/>
</dbReference>
<dbReference type="EMBL" id="FNUL01000015">
    <property type="protein sequence ID" value="SEF97827.1"/>
    <property type="molecule type" value="Genomic_DNA"/>
</dbReference>
<dbReference type="Pfam" id="PF02743">
    <property type="entry name" value="dCache_1"/>
    <property type="match status" value="1"/>
</dbReference>
<accession>A0A1H5WG86</accession>
<comment type="similarity">
    <text evidence="8">Belongs to the methyl-accepting chemotaxis (MCP) protein family.</text>
</comment>
<dbReference type="AlphaFoldDB" id="A0A1H5WG86"/>
<evidence type="ECO:0000256" key="7">
    <source>
        <dbReference type="ARBA" id="ARBA00023224"/>
    </source>
</evidence>
<dbReference type="Pfam" id="PF00015">
    <property type="entry name" value="MCPsignal"/>
    <property type="match status" value="1"/>
</dbReference>
<keyword evidence="3" id="KW-0145">Chemotaxis</keyword>
<sequence>MQNTKSSDSVKVSNSIKTRLMCIMVSLVIIPLVIAIVISYNSATNKSKNDALDLLHANTNFVKSEFEAAINNNLAVIETVTTAPSTVAFLKTYNTGSPIISVETIQQQLESIDAIINDGNACIITGLDGNQIARTDGGKLSNVADREYFTTCVSTKKYAISDVMVSKGTGSRISVIIVPVLDDATGEVVGTIQRNFDLNYFHDILADKIEMGVIVDTKGIVAADAAQELTAEDEEIDRSNAEFMKSSSSSGQFESYESIPGQKSGKAYISWARSEITGWTVVVVAKNSDIMAEAVKSSIIIVIVGVFLIIICVIISLISANGFVKPIIDINKSVSTLADGRFEVIENYSGKKDEIGLIVRNFNSVINKLDDIVRKIKETSNTVTDSSENLADMATQISGATDSVAYAVQDIATGAIQQAEEIQAAAENVNRITEAVNGVKDAAKSVSNVTVQMKKASEISSKSLRFLYDTSTSMTGKIDEIEKTISATKDAVANINERVDGIADIATQTNLLSLNASIEAARAGEAGKGFAVVAEEIRKLADDSNTLAQSIRVEMDVLLSQSEAAVNAANEVKAGNVEQESAIQETLESVNGMLEDISTTVDGVKDITEDAEVCVKSNNEVSESMTSLSAISEENASSAETTGASVEELSATVSDLAKSANDLKDVAEQLNDDISFFK</sequence>
<dbReference type="GO" id="GO:0006935">
    <property type="term" value="P:chemotaxis"/>
    <property type="evidence" value="ECO:0007669"/>
    <property type="project" value="UniProtKB-KW"/>
</dbReference>
<reference evidence="14 15" key="1">
    <citation type="submission" date="2016-10" db="EMBL/GenBank/DDBJ databases">
        <authorList>
            <person name="de Groot N.N."/>
        </authorList>
    </citation>
    <scope>NUCLEOTIDE SEQUENCE [LARGE SCALE GENOMIC DNA]</scope>
    <source>
        <strain evidence="14 15">D15d</strain>
    </source>
</reference>
<dbReference type="PROSITE" id="PS50885">
    <property type="entry name" value="HAMP"/>
    <property type="match status" value="1"/>
</dbReference>
<comment type="subcellular location">
    <subcellularLocation>
        <location evidence="1">Cell membrane</location>
        <topology evidence="1">Multi-pass membrane protein</topology>
    </subcellularLocation>
</comment>
<evidence type="ECO:0000256" key="2">
    <source>
        <dbReference type="ARBA" id="ARBA00022475"/>
    </source>
</evidence>
<keyword evidence="4 11" id="KW-0812">Transmembrane</keyword>
<dbReference type="InterPro" id="IPR033479">
    <property type="entry name" value="dCache_1"/>
</dbReference>
<evidence type="ECO:0000259" key="12">
    <source>
        <dbReference type="PROSITE" id="PS50111"/>
    </source>
</evidence>
<evidence type="ECO:0000256" key="1">
    <source>
        <dbReference type="ARBA" id="ARBA00004651"/>
    </source>
</evidence>
<evidence type="ECO:0000256" key="8">
    <source>
        <dbReference type="ARBA" id="ARBA00029447"/>
    </source>
</evidence>
<dbReference type="CDD" id="cd06225">
    <property type="entry name" value="HAMP"/>
    <property type="match status" value="1"/>
</dbReference>
<dbReference type="Proteomes" id="UP000236726">
    <property type="component" value="Unassembled WGS sequence"/>
</dbReference>
<dbReference type="Gene3D" id="3.30.450.20">
    <property type="entry name" value="PAS domain"/>
    <property type="match status" value="1"/>
</dbReference>
<dbReference type="GO" id="GO:0007165">
    <property type="term" value="P:signal transduction"/>
    <property type="evidence" value="ECO:0007669"/>
    <property type="project" value="UniProtKB-KW"/>
</dbReference>
<dbReference type="InterPro" id="IPR003660">
    <property type="entry name" value="HAMP_dom"/>
</dbReference>
<dbReference type="InterPro" id="IPR004089">
    <property type="entry name" value="MCPsignal_dom"/>
</dbReference>
<feature type="domain" description="HAMP" evidence="13">
    <location>
        <begin position="321"/>
        <end position="374"/>
    </location>
</feature>
<dbReference type="PANTHER" id="PTHR32089">
    <property type="entry name" value="METHYL-ACCEPTING CHEMOTAXIS PROTEIN MCPB"/>
    <property type="match status" value="1"/>
</dbReference>
<evidence type="ECO:0000313" key="14">
    <source>
        <dbReference type="EMBL" id="SEF97827.1"/>
    </source>
</evidence>
<dbReference type="SMART" id="SM00283">
    <property type="entry name" value="MA"/>
    <property type="match status" value="1"/>
</dbReference>
<keyword evidence="2" id="KW-1003">Cell membrane</keyword>
<dbReference type="InterPro" id="IPR029151">
    <property type="entry name" value="Sensor-like_sf"/>
</dbReference>
<name>A0A1H5WG86_9FIRM</name>
<dbReference type="PANTHER" id="PTHR32089:SF112">
    <property type="entry name" value="LYSOZYME-LIKE PROTEIN-RELATED"/>
    <property type="match status" value="1"/>
</dbReference>
<dbReference type="GO" id="GO:0005886">
    <property type="term" value="C:plasma membrane"/>
    <property type="evidence" value="ECO:0007669"/>
    <property type="project" value="UniProtKB-SubCell"/>
</dbReference>
<keyword evidence="5 11" id="KW-1133">Transmembrane helix</keyword>